<evidence type="ECO:0000313" key="1">
    <source>
        <dbReference type="Proteomes" id="UP000887580"/>
    </source>
</evidence>
<name>A0AC35FCJ4_9BILA</name>
<protein>
    <submittedName>
        <fullName evidence="2">Uncharacterized protein</fullName>
    </submittedName>
</protein>
<proteinExistence type="predicted"/>
<evidence type="ECO:0000313" key="2">
    <source>
        <dbReference type="WBParaSite" id="PS1159_v2.g16195.t1"/>
    </source>
</evidence>
<dbReference type="Proteomes" id="UP000887580">
    <property type="component" value="Unplaced"/>
</dbReference>
<reference evidence="2" key="1">
    <citation type="submission" date="2022-11" db="UniProtKB">
        <authorList>
            <consortium name="WormBaseParasite"/>
        </authorList>
    </citation>
    <scope>IDENTIFICATION</scope>
</reference>
<organism evidence="1 2">
    <name type="scientific">Panagrolaimus sp. PS1159</name>
    <dbReference type="NCBI Taxonomy" id="55785"/>
    <lineage>
        <taxon>Eukaryota</taxon>
        <taxon>Metazoa</taxon>
        <taxon>Ecdysozoa</taxon>
        <taxon>Nematoda</taxon>
        <taxon>Chromadorea</taxon>
        <taxon>Rhabditida</taxon>
        <taxon>Tylenchina</taxon>
        <taxon>Panagrolaimomorpha</taxon>
        <taxon>Panagrolaimoidea</taxon>
        <taxon>Panagrolaimidae</taxon>
        <taxon>Panagrolaimus</taxon>
    </lineage>
</organism>
<dbReference type="WBParaSite" id="PS1159_v2.g16195.t1">
    <property type="protein sequence ID" value="PS1159_v2.g16195.t1"/>
    <property type="gene ID" value="PS1159_v2.g16195"/>
</dbReference>
<sequence>MKLFDATRVSETFNFIKFSKFIKIHSFVQYRIFYDNNIELSKRYKSEIQNYVNELDADDFIKYPPPDIYFPGQTLNNGIEKLVDLRNNYVNDKTKRRHVPTRIATKRRFA</sequence>
<accession>A0AC35FCJ4</accession>